<proteinExistence type="predicted"/>
<evidence type="ECO:0000259" key="1">
    <source>
        <dbReference type="SMART" id="SM00829"/>
    </source>
</evidence>
<dbReference type="EMBL" id="FOAZ01000002">
    <property type="protein sequence ID" value="SEK49010.1"/>
    <property type="molecule type" value="Genomic_DNA"/>
</dbReference>
<organism evidence="2 3">
    <name type="scientific">Streptacidiphilus jiangxiensis</name>
    <dbReference type="NCBI Taxonomy" id="235985"/>
    <lineage>
        <taxon>Bacteria</taxon>
        <taxon>Bacillati</taxon>
        <taxon>Actinomycetota</taxon>
        <taxon>Actinomycetes</taxon>
        <taxon>Kitasatosporales</taxon>
        <taxon>Streptomycetaceae</taxon>
        <taxon>Streptacidiphilus</taxon>
    </lineage>
</organism>
<dbReference type="Pfam" id="PF08240">
    <property type="entry name" value="ADH_N"/>
    <property type="match status" value="1"/>
</dbReference>
<accession>A0A1H7HJA6</accession>
<evidence type="ECO:0000313" key="3">
    <source>
        <dbReference type="Proteomes" id="UP000183015"/>
    </source>
</evidence>
<dbReference type="InterPro" id="IPR011032">
    <property type="entry name" value="GroES-like_sf"/>
</dbReference>
<dbReference type="InterPro" id="IPR020843">
    <property type="entry name" value="ER"/>
</dbReference>
<dbReference type="AlphaFoldDB" id="A0A1H7HJA6"/>
<dbReference type="CDD" id="cd05289">
    <property type="entry name" value="MDR_like_2"/>
    <property type="match status" value="1"/>
</dbReference>
<dbReference type="InterPro" id="IPR050700">
    <property type="entry name" value="YIM1/Zinc_Alcohol_DH_Fams"/>
</dbReference>
<dbReference type="InterPro" id="IPR036291">
    <property type="entry name" value="NAD(P)-bd_dom_sf"/>
</dbReference>
<reference evidence="3" key="1">
    <citation type="submission" date="2016-10" db="EMBL/GenBank/DDBJ databases">
        <authorList>
            <person name="Varghese N."/>
        </authorList>
    </citation>
    <scope>NUCLEOTIDE SEQUENCE [LARGE SCALE GENOMIC DNA]</scope>
    <source>
        <strain evidence="3">DSM 45096 / BCRC 16803 / CGMCC 4.1857 / CIP 109030 / JCM 12277 / KCTC 19219 / NBRC 100920 / 33214</strain>
    </source>
</reference>
<dbReference type="STRING" id="235985.SAMN05414137_102192"/>
<protein>
    <submittedName>
        <fullName evidence="2">NADPH:quinone reductase</fullName>
    </submittedName>
</protein>
<evidence type="ECO:0000313" key="2">
    <source>
        <dbReference type="EMBL" id="SEK49010.1"/>
    </source>
</evidence>
<dbReference type="Proteomes" id="UP000183015">
    <property type="component" value="Unassembled WGS sequence"/>
</dbReference>
<dbReference type="InterPro" id="IPR013154">
    <property type="entry name" value="ADH-like_N"/>
</dbReference>
<dbReference type="PANTHER" id="PTHR11695">
    <property type="entry name" value="ALCOHOL DEHYDROGENASE RELATED"/>
    <property type="match status" value="1"/>
</dbReference>
<dbReference type="OrthoDB" id="3175656at2"/>
<gene>
    <name evidence="2" type="ORF">SAMN05414137_102192</name>
</gene>
<dbReference type="SUPFAM" id="SSF51735">
    <property type="entry name" value="NAD(P)-binding Rossmann-fold domains"/>
    <property type="match status" value="1"/>
</dbReference>
<dbReference type="Gene3D" id="3.90.180.10">
    <property type="entry name" value="Medium-chain alcohol dehydrogenases, catalytic domain"/>
    <property type="match status" value="1"/>
</dbReference>
<dbReference type="SMART" id="SM00829">
    <property type="entry name" value="PKS_ER"/>
    <property type="match status" value="1"/>
</dbReference>
<sequence length="311" mass="32166">MKAAVISQYGQVGDVVTVTEAPRPVVGPRDVLIEARAAGVNPVDHLIVKGFLRAGELAQPLVIGSEVAGVVAAVGAEVTDFAVGDEVFARVDPRVGGAFAEYVAVDRSLVAAKPESLSFAEAASLPLVGLTAWQALTEQAQVGPGTRVLIHGGAGGVGSVAVQLAKHLGAEVVATASADSVELVRELGADRVVDYRAEQFDEVVSGVDVVFDTVGGPTQDRSFRVLKPGGTLVSIVPIADAEAKKAQWNVDARSFMMRPHGEQLARLAALVATGELRPLLETTYPLAGTAEALQKVERGGARGKTVLTIPA</sequence>
<dbReference type="RefSeq" id="WP_042448849.1">
    <property type="nucleotide sequence ID" value="NZ_BBPN01000014.1"/>
</dbReference>
<dbReference type="Gene3D" id="3.40.50.720">
    <property type="entry name" value="NAD(P)-binding Rossmann-like Domain"/>
    <property type="match status" value="1"/>
</dbReference>
<feature type="domain" description="Enoyl reductase (ER)" evidence="1">
    <location>
        <begin position="10"/>
        <end position="307"/>
    </location>
</feature>
<name>A0A1H7HJA6_STRJI</name>
<keyword evidence="3" id="KW-1185">Reference proteome</keyword>
<dbReference type="Pfam" id="PF13602">
    <property type="entry name" value="ADH_zinc_N_2"/>
    <property type="match status" value="1"/>
</dbReference>
<dbReference type="eggNOG" id="COG0604">
    <property type="taxonomic scope" value="Bacteria"/>
</dbReference>
<dbReference type="GO" id="GO:0016491">
    <property type="term" value="F:oxidoreductase activity"/>
    <property type="evidence" value="ECO:0007669"/>
    <property type="project" value="InterPro"/>
</dbReference>
<dbReference type="PANTHER" id="PTHR11695:SF294">
    <property type="entry name" value="RETICULON-4-INTERACTING PROTEIN 1, MITOCHONDRIAL"/>
    <property type="match status" value="1"/>
</dbReference>
<dbReference type="SUPFAM" id="SSF50129">
    <property type="entry name" value="GroES-like"/>
    <property type="match status" value="1"/>
</dbReference>